<sequence length="146" mass="16396">MSTHHRATSPQWAYLDGELRKRGLTAGDLIRGTGLPRSCLTILRNGRFPSIPTARAIARFLGVSTLEVLVGTRILTEDEARHRPVRMPDLTALTDAELFIELRERLRHRLWLLSFVPQSLSLATAGDSDRLGVELEASEDLQVQRE</sequence>
<proteinExistence type="predicted"/>
<organism evidence="2 3">
    <name type="scientific">Saccharothrix variisporea</name>
    <dbReference type="NCBI Taxonomy" id="543527"/>
    <lineage>
        <taxon>Bacteria</taxon>
        <taxon>Bacillati</taxon>
        <taxon>Actinomycetota</taxon>
        <taxon>Actinomycetes</taxon>
        <taxon>Pseudonocardiales</taxon>
        <taxon>Pseudonocardiaceae</taxon>
        <taxon>Saccharothrix</taxon>
    </lineage>
</organism>
<protein>
    <recommendedName>
        <fullName evidence="1">HTH cro/C1-type domain-containing protein</fullName>
    </recommendedName>
</protein>
<dbReference type="Pfam" id="PF13443">
    <property type="entry name" value="HTH_26"/>
    <property type="match status" value="1"/>
</dbReference>
<feature type="domain" description="HTH cro/C1-type" evidence="1">
    <location>
        <begin position="18"/>
        <end position="64"/>
    </location>
</feature>
<name>A0A495X9H0_9PSEU</name>
<evidence type="ECO:0000313" key="3">
    <source>
        <dbReference type="Proteomes" id="UP000272729"/>
    </source>
</evidence>
<dbReference type="CDD" id="cd00093">
    <property type="entry name" value="HTH_XRE"/>
    <property type="match status" value="1"/>
</dbReference>
<dbReference type="AlphaFoldDB" id="A0A495X9H0"/>
<dbReference type="OrthoDB" id="7428772at2"/>
<dbReference type="GO" id="GO:0003677">
    <property type="term" value="F:DNA binding"/>
    <property type="evidence" value="ECO:0007669"/>
    <property type="project" value="InterPro"/>
</dbReference>
<dbReference type="SUPFAM" id="SSF47413">
    <property type="entry name" value="lambda repressor-like DNA-binding domains"/>
    <property type="match status" value="1"/>
</dbReference>
<gene>
    <name evidence="2" type="ORF">DFJ66_2451</name>
</gene>
<accession>A0A495X9H0</accession>
<evidence type="ECO:0000313" key="2">
    <source>
        <dbReference type="EMBL" id="RKT69253.1"/>
    </source>
</evidence>
<comment type="caution">
    <text evidence="2">The sequence shown here is derived from an EMBL/GenBank/DDBJ whole genome shotgun (WGS) entry which is preliminary data.</text>
</comment>
<dbReference type="RefSeq" id="WP_121220862.1">
    <property type="nucleotide sequence ID" value="NZ_JBIUBA010000002.1"/>
</dbReference>
<dbReference type="EMBL" id="RBXR01000001">
    <property type="protein sequence ID" value="RKT69253.1"/>
    <property type="molecule type" value="Genomic_DNA"/>
</dbReference>
<dbReference type="InterPro" id="IPR010982">
    <property type="entry name" value="Lambda_DNA-bd_dom_sf"/>
</dbReference>
<reference evidence="2 3" key="1">
    <citation type="submission" date="2018-10" db="EMBL/GenBank/DDBJ databases">
        <title>Sequencing the genomes of 1000 actinobacteria strains.</title>
        <authorList>
            <person name="Klenk H.-P."/>
        </authorList>
    </citation>
    <scope>NUCLEOTIDE SEQUENCE [LARGE SCALE GENOMIC DNA]</scope>
    <source>
        <strain evidence="2 3">DSM 43911</strain>
    </source>
</reference>
<dbReference type="InterPro" id="IPR001387">
    <property type="entry name" value="Cro/C1-type_HTH"/>
</dbReference>
<keyword evidence="3" id="KW-1185">Reference proteome</keyword>
<evidence type="ECO:0000259" key="1">
    <source>
        <dbReference type="Pfam" id="PF13443"/>
    </source>
</evidence>
<dbReference type="Proteomes" id="UP000272729">
    <property type="component" value="Unassembled WGS sequence"/>
</dbReference>